<evidence type="ECO:0000256" key="2">
    <source>
        <dbReference type="SAM" id="MobiDB-lite"/>
    </source>
</evidence>
<accession>A0ABS5BM40</accession>
<feature type="domain" description="Integrase catalytic" evidence="3">
    <location>
        <begin position="120"/>
        <end position="309"/>
    </location>
</feature>
<dbReference type="PANTHER" id="PTHR35004">
    <property type="entry name" value="TRANSPOSASE RV3428C-RELATED"/>
    <property type="match status" value="1"/>
</dbReference>
<protein>
    <submittedName>
        <fullName evidence="4">IS21 family transposase</fullName>
    </submittedName>
</protein>
<dbReference type="SUPFAM" id="SSF53098">
    <property type="entry name" value="Ribonuclease H-like"/>
    <property type="match status" value="1"/>
</dbReference>
<dbReference type="InterPro" id="IPR012337">
    <property type="entry name" value="RNaseH-like_sf"/>
</dbReference>
<dbReference type="InterPro" id="IPR001584">
    <property type="entry name" value="Integrase_cat-core"/>
</dbReference>
<organism evidence="4 5">
    <name type="scientific">Gemmata palustris</name>
    <dbReference type="NCBI Taxonomy" id="2822762"/>
    <lineage>
        <taxon>Bacteria</taxon>
        <taxon>Pseudomonadati</taxon>
        <taxon>Planctomycetota</taxon>
        <taxon>Planctomycetia</taxon>
        <taxon>Gemmatales</taxon>
        <taxon>Gemmataceae</taxon>
        <taxon>Gemmata</taxon>
    </lineage>
</organism>
<dbReference type="PROSITE" id="PS50994">
    <property type="entry name" value="INTEGRASE"/>
    <property type="match status" value="1"/>
</dbReference>
<dbReference type="NCBIfam" id="NF033546">
    <property type="entry name" value="transpos_IS21"/>
    <property type="match status" value="1"/>
</dbReference>
<sequence length="536" mass="59569">MRTVDDFAEIRRLHRNGLSARKIARQLGLGRDTVRHALANPAPVPYTLAQPRPAPTFGAFRAIVDDILVADRTAPPKQRHTASQIFRRLVAENNYAGGYDQVRRYLKQHRLDRRETFIPLEHPPGHRAEADFGHIHVDFPDGRRLMPVLVVTWSYSNCPFAIALPTERTEAVLHGLVEAFAFFGCVPRELWWDNPRTVAVRIHKGRERTPHPRYAALASHYTFAPRFCMPATPTEKPRVEKRVQDLERQWATPVPSVADLGELNAHLLRQYLAARDRTCGDNALSVSARFERDRAAALPVPTHRFDACILQPGQVDKYQTVRFDRNSYSVPRRWAFRVVTAKGYVDRVEVVGDGATVATHARSYGSGQKVLDPLHFLGTLEKKPAALDHAPVYRDWQLPPVFTELRAALVARLGSCVGTRHHIRVLQLLASHPVERLASVVTGCLARGELDATTITAAARPFRCDIAPSSSDNAMSLGLAAVTVQPADLAQFDRLLTRSPSQGDADARRDDPAVAQGQPEAPEVADDAQRVGEAGP</sequence>
<dbReference type="EMBL" id="JAGKQQ010000001">
    <property type="protein sequence ID" value="MBP3954769.1"/>
    <property type="molecule type" value="Genomic_DNA"/>
</dbReference>
<evidence type="ECO:0000256" key="1">
    <source>
        <dbReference type="ARBA" id="ARBA00009277"/>
    </source>
</evidence>
<keyword evidence="5" id="KW-1185">Reference proteome</keyword>
<comment type="similarity">
    <text evidence="1">Belongs to the transposase IS21/IS408/IS1162 family.</text>
</comment>
<dbReference type="Pfam" id="PF00665">
    <property type="entry name" value="rve"/>
    <property type="match status" value="1"/>
</dbReference>
<dbReference type="Gene3D" id="3.30.420.10">
    <property type="entry name" value="Ribonuclease H-like superfamily/Ribonuclease H"/>
    <property type="match status" value="1"/>
</dbReference>
<dbReference type="InterPro" id="IPR054353">
    <property type="entry name" value="IstA-like_C"/>
</dbReference>
<dbReference type="PANTHER" id="PTHR35004:SF7">
    <property type="entry name" value="INTEGRASE PROTEIN"/>
    <property type="match status" value="1"/>
</dbReference>
<gene>
    <name evidence="4" type="primary">istA</name>
    <name evidence="4" type="ORF">J8F10_05665</name>
</gene>
<feature type="region of interest" description="Disordered" evidence="2">
    <location>
        <begin position="496"/>
        <end position="536"/>
    </location>
</feature>
<dbReference type="InterPro" id="IPR036397">
    <property type="entry name" value="RNaseH_sf"/>
</dbReference>
<dbReference type="Gene3D" id="1.10.10.60">
    <property type="entry name" value="Homeodomain-like"/>
    <property type="match status" value="1"/>
</dbReference>
<proteinExistence type="inferred from homology"/>
<evidence type="ECO:0000313" key="4">
    <source>
        <dbReference type="EMBL" id="MBP3954769.1"/>
    </source>
</evidence>
<dbReference type="Proteomes" id="UP000676565">
    <property type="component" value="Unassembled WGS sequence"/>
</dbReference>
<evidence type="ECO:0000313" key="5">
    <source>
        <dbReference type="Proteomes" id="UP000676565"/>
    </source>
</evidence>
<name>A0ABS5BM40_9BACT</name>
<evidence type="ECO:0000259" key="3">
    <source>
        <dbReference type="PROSITE" id="PS50994"/>
    </source>
</evidence>
<comment type="caution">
    <text evidence="4">The sequence shown here is derived from an EMBL/GenBank/DDBJ whole genome shotgun (WGS) entry which is preliminary data.</text>
</comment>
<reference evidence="4 5" key="1">
    <citation type="submission" date="2021-04" db="EMBL/GenBank/DDBJ databases">
        <authorList>
            <person name="Ivanova A."/>
        </authorList>
    </citation>
    <scope>NUCLEOTIDE SEQUENCE [LARGE SCALE GENOMIC DNA]</scope>
    <source>
        <strain evidence="4 5">G18</strain>
    </source>
</reference>
<dbReference type="RefSeq" id="WP_210652882.1">
    <property type="nucleotide sequence ID" value="NZ_JAGKQQ010000001.1"/>
</dbReference>
<dbReference type="Pfam" id="PF22483">
    <property type="entry name" value="Mu-transpos_C_2"/>
    <property type="match status" value="1"/>
</dbReference>